<sequence>MVFGRLESGLAGPHLFETRKVYLPSVVYPCITGYRSWLRTPLVLVHNRSCCVPDFYF</sequence>
<organism evidence="1 2">
    <name type="scientific">Sorghum bicolor</name>
    <name type="common">Sorghum</name>
    <name type="synonym">Sorghum vulgare</name>
    <dbReference type="NCBI Taxonomy" id="4558"/>
    <lineage>
        <taxon>Eukaryota</taxon>
        <taxon>Viridiplantae</taxon>
        <taxon>Streptophyta</taxon>
        <taxon>Embryophyta</taxon>
        <taxon>Tracheophyta</taxon>
        <taxon>Spermatophyta</taxon>
        <taxon>Magnoliopsida</taxon>
        <taxon>Liliopsida</taxon>
        <taxon>Poales</taxon>
        <taxon>Poaceae</taxon>
        <taxon>PACMAD clade</taxon>
        <taxon>Panicoideae</taxon>
        <taxon>Andropogonodae</taxon>
        <taxon>Andropogoneae</taxon>
        <taxon>Sorghinae</taxon>
        <taxon>Sorghum</taxon>
    </lineage>
</organism>
<evidence type="ECO:0000313" key="2">
    <source>
        <dbReference type="Proteomes" id="UP000807115"/>
    </source>
</evidence>
<proteinExistence type="predicted"/>
<comment type="caution">
    <text evidence="1">The sequence shown here is derived from an EMBL/GenBank/DDBJ whole genome shotgun (WGS) entry which is preliminary data.</text>
</comment>
<evidence type="ECO:0000313" key="1">
    <source>
        <dbReference type="EMBL" id="KAG0521329.1"/>
    </source>
</evidence>
<dbReference type="Proteomes" id="UP000807115">
    <property type="component" value="Chromosome 8"/>
</dbReference>
<reference evidence="1" key="2">
    <citation type="submission" date="2020-10" db="EMBL/GenBank/DDBJ databases">
        <authorList>
            <person name="Cooper E.A."/>
            <person name="Brenton Z.W."/>
            <person name="Flinn B.S."/>
            <person name="Jenkins J."/>
            <person name="Shu S."/>
            <person name="Flowers D."/>
            <person name="Luo F."/>
            <person name="Wang Y."/>
            <person name="Xia P."/>
            <person name="Barry K."/>
            <person name="Daum C."/>
            <person name="Lipzen A."/>
            <person name="Yoshinaga Y."/>
            <person name="Schmutz J."/>
            <person name="Saski C."/>
            <person name="Vermerris W."/>
            <person name="Kresovich S."/>
        </authorList>
    </citation>
    <scope>NUCLEOTIDE SEQUENCE</scope>
</reference>
<reference evidence="1" key="1">
    <citation type="journal article" date="2019" name="BMC Genomics">
        <title>A new reference genome for Sorghum bicolor reveals high levels of sequence similarity between sweet and grain genotypes: implications for the genetics of sugar metabolism.</title>
        <authorList>
            <person name="Cooper E.A."/>
            <person name="Brenton Z.W."/>
            <person name="Flinn B.S."/>
            <person name="Jenkins J."/>
            <person name="Shu S."/>
            <person name="Flowers D."/>
            <person name="Luo F."/>
            <person name="Wang Y."/>
            <person name="Xia P."/>
            <person name="Barry K."/>
            <person name="Daum C."/>
            <person name="Lipzen A."/>
            <person name="Yoshinaga Y."/>
            <person name="Schmutz J."/>
            <person name="Saski C."/>
            <person name="Vermerris W."/>
            <person name="Kresovich S."/>
        </authorList>
    </citation>
    <scope>NUCLEOTIDE SEQUENCE</scope>
</reference>
<name>A0A921QG13_SORBI</name>
<protein>
    <submittedName>
        <fullName evidence="1">Uncharacterized protein</fullName>
    </submittedName>
</protein>
<dbReference type="AlphaFoldDB" id="A0A921QG13"/>
<accession>A0A921QG13</accession>
<gene>
    <name evidence="1" type="ORF">BDA96_08G151000</name>
</gene>
<dbReference type="EMBL" id="CM027687">
    <property type="protein sequence ID" value="KAG0521329.1"/>
    <property type="molecule type" value="Genomic_DNA"/>
</dbReference>